<dbReference type="Pfam" id="PF00514">
    <property type="entry name" value="Arm"/>
    <property type="match status" value="2"/>
</dbReference>
<keyword evidence="2 4" id="KW-0813">Transport</keyword>
<reference evidence="7" key="2">
    <citation type="submission" date="2024-10" db="UniProtKB">
        <authorList>
            <consortium name="EnsemblProtists"/>
        </authorList>
    </citation>
    <scope>IDENTIFICATION</scope>
</reference>
<dbReference type="AlphaFoldDB" id="A0A0D3KPA4"/>
<evidence type="ECO:0000313" key="7">
    <source>
        <dbReference type="EnsemblProtists" id="EOD37589"/>
    </source>
</evidence>
<protein>
    <recommendedName>
        <fullName evidence="6">IBB domain-containing protein</fullName>
    </recommendedName>
</protein>
<keyword evidence="3" id="KW-0653">Protein transport</keyword>
<sequence length="210" mass="21769">MPSLPSSPSRRGRSRGLDADDARSRRNENKIELRKAKKDETLAKRRFAQPADAAAEEPTDPAAAAADAVANACSAAAEVPRLASIVHEYVRGGCCGDAAAALSTVTRLRKLLSLSGGPPIDECISAGLVPVFIHLLGGAGAVVFEAAWCLTNIVSGTTDHAKAVVDAGAIPPLLNLVQTSPSVETREQAVWCLSNVAGDCASLRDMLLGC</sequence>
<accession>A0A0D3KPA4</accession>
<feature type="domain" description="IBB" evidence="6">
    <location>
        <begin position="1"/>
        <end position="55"/>
    </location>
</feature>
<dbReference type="GeneID" id="17282858"/>
<dbReference type="RefSeq" id="XP_005790018.1">
    <property type="nucleotide sequence ID" value="XM_005789961.1"/>
</dbReference>
<feature type="region of interest" description="Disordered" evidence="5">
    <location>
        <begin position="1"/>
        <end position="36"/>
    </location>
</feature>
<dbReference type="InterPro" id="IPR002652">
    <property type="entry name" value="Importin-a_IBB"/>
</dbReference>
<evidence type="ECO:0000256" key="4">
    <source>
        <dbReference type="PROSITE-ProRule" id="PRU00561"/>
    </source>
</evidence>
<dbReference type="EnsemblProtists" id="EOD37589">
    <property type="protein sequence ID" value="EOD37589"/>
    <property type="gene ID" value="EMIHUDRAFT_122357"/>
</dbReference>
<evidence type="ECO:0000256" key="5">
    <source>
        <dbReference type="SAM" id="MobiDB-lite"/>
    </source>
</evidence>
<dbReference type="OMA" id="VEMKCIE"/>
<evidence type="ECO:0000256" key="1">
    <source>
        <dbReference type="ARBA" id="ARBA00010394"/>
    </source>
</evidence>
<dbReference type="GO" id="GO:0006606">
    <property type="term" value="P:protein import into nucleus"/>
    <property type="evidence" value="ECO:0007669"/>
    <property type="project" value="InterPro"/>
</dbReference>
<organism evidence="7 8">
    <name type="scientific">Emiliania huxleyi (strain CCMP1516)</name>
    <dbReference type="NCBI Taxonomy" id="280463"/>
    <lineage>
        <taxon>Eukaryota</taxon>
        <taxon>Haptista</taxon>
        <taxon>Haptophyta</taxon>
        <taxon>Prymnesiophyceae</taxon>
        <taxon>Isochrysidales</taxon>
        <taxon>Noelaerhabdaceae</taxon>
        <taxon>Emiliania</taxon>
    </lineage>
</organism>
<dbReference type="Pfam" id="PF01749">
    <property type="entry name" value="IBB"/>
    <property type="match status" value="1"/>
</dbReference>
<keyword evidence="8" id="KW-1185">Reference proteome</keyword>
<evidence type="ECO:0000313" key="8">
    <source>
        <dbReference type="Proteomes" id="UP000013827"/>
    </source>
</evidence>
<dbReference type="InterPro" id="IPR016024">
    <property type="entry name" value="ARM-type_fold"/>
</dbReference>
<dbReference type="GO" id="GO:0061608">
    <property type="term" value="F:nuclear import signal receptor activity"/>
    <property type="evidence" value="ECO:0007669"/>
    <property type="project" value="InterPro"/>
</dbReference>
<dbReference type="HOGENOM" id="CLU_018084_4_0_1"/>
<dbReference type="Proteomes" id="UP000013827">
    <property type="component" value="Unassembled WGS sequence"/>
</dbReference>
<proteinExistence type="inferred from homology"/>
<reference evidence="8" key="1">
    <citation type="journal article" date="2013" name="Nature">
        <title>Pan genome of the phytoplankton Emiliania underpins its global distribution.</title>
        <authorList>
            <person name="Read B.A."/>
            <person name="Kegel J."/>
            <person name="Klute M.J."/>
            <person name="Kuo A."/>
            <person name="Lefebvre S.C."/>
            <person name="Maumus F."/>
            <person name="Mayer C."/>
            <person name="Miller J."/>
            <person name="Monier A."/>
            <person name="Salamov A."/>
            <person name="Young J."/>
            <person name="Aguilar M."/>
            <person name="Claverie J.M."/>
            <person name="Frickenhaus S."/>
            <person name="Gonzalez K."/>
            <person name="Herman E.K."/>
            <person name="Lin Y.C."/>
            <person name="Napier J."/>
            <person name="Ogata H."/>
            <person name="Sarno A.F."/>
            <person name="Shmutz J."/>
            <person name="Schroeder D."/>
            <person name="de Vargas C."/>
            <person name="Verret F."/>
            <person name="von Dassow P."/>
            <person name="Valentin K."/>
            <person name="Van de Peer Y."/>
            <person name="Wheeler G."/>
            <person name="Dacks J.B."/>
            <person name="Delwiche C.F."/>
            <person name="Dyhrman S.T."/>
            <person name="Glockner G."/>
            <person name="John U."/>
            <person name="Richards T."/>
            <person name="Worden A.Z."/>
            <person name="Zhang X."/>
            <person name="Grigoriev I.V."/>
            <person name="Allen A.E."/>
            <person name="Bidle K."/>
            <person name="Borodovsky M."/>
            <person name="Bowler C."/>
            <person name="Brownlee C."/>
            <person name="Cock J.M."/>
            <person name="Elias M."/>
            <person name="Gladyshev V.N."/>
            <person name="Groth M."/>
            <person name="Guda C."/>
            <person name="Hadaegh A."/>
            <person name="Iglesias-Rodriguez M.D."/>
            <person name="Jenkins J."/>
            <person name="Jones B.M."/>
            <person name="Lawson T."/>
            <person name="Leese F."/>
            <person name="Lindquist E."/>
            <person name="Lobanov A."/>
            <person name="Lomsadze A."/>
            <person name="Malik S.B."/>
            <person name="Marsh M.E."/>
            <person name="Mackinder L."/>
            <person name="Mock T."/>
            <person name="Mueller-Roeber B."/>
            <person name="Pagarete A."/>
            <person name="Parker M."/>
            <person name="Probert I."/>
            <person name="Quesneville H."/>
            <person name="Raines C."/>
            <person name="Rensing S.A."/>
            <person name="Riano-Pachon D.M."/>
            <person name="Richier S."/>
            <person name="Rokitta S."/>
            <person name="Shiraiwa Y."/>
            <person name="Soanes D.M."/>
            <person name="van der Giezen M."/>
            <person name="Wahlund T.M."/>
            <person name="Williams B."/>
            <person name="Wilson W."/>
            <person name="Wolfe G."/>
            <person name="Wurch L.L."/>
        </authorList>
    </citation>
    <scope>NUCLEOTIDE SEQUENCE</scope>
</reference>
<dbReference type="InterPro" id="IPR000225">
    <property type="entry name" value="Armadillo"/>
</dbReference>
<dbReference type="SMART" id="SM00185">
    <property type="entry name" value="ARM"/>
    <property type="match status" value="2"/>
</dbReference>
<dbReference type="PaxDb" id="2903-EOD37589"/>
<comment type="similarity">
    <text evidence="1">Belongs to the importin alpha family.</text>
</comment>
<dbReference type="Gene3D" id="1.25.10.10">
    <property type="entry name" value="Leucine-rich Repeat Variant"/>
    <property type="match status" value="1"/>
</dbReference>
<evidence type="ECO:0000256" key="3">
    <source>
        <dbReference type="ARBA" id="ARBA00022927"/>
    </source>
</evidence>
<dbReference type="SUPFAM" id="SSF48371">
    <property type="entry name" value="ARM repeat"/>
    <property type="match status" value="1"/>
</dbReference>
<dbReference type="Gene3D" id="1.20.5.690">
    <property type="entry name" value="Importin-alpha, importin-beta-binding domain"/>
    <property type="match status" value="1"/>
</dbReference>
<dbReference type="PROSITE" id="PS51214">
    <property type="entry name" value="IBB"/>
    <property type="match status" value="1"/>
</dbReference>
<dbReference type="InterPro" id="IPR036975">
    <property type="entry name" value="Importin-a_IBB_sf"/>
</dbReference>
<dbReference type="PANTHER" id="PTHR23316">
    <property type="entry name" value="IMPORTIN ALPHA"/>
    <property type="match status" value="1"/>
</dbReference>
<dbReference type="STRING" id="2903.R1FVQ3"/>
<name>A0A0D3KPA4_EMIH1</name>
<dbReference type="eggNOG" id="KOG0166">
    <property type="taxonomic scope" value="Eukaryota"/>
</dbReference>
<evidence type="ECO:0000259" key="6">
    <source>
        <dbReference type="PROSITE" id="PS51214"/>
    </source>
</evidence>
<dbReference type="KEGG" id="ehx:EMIHUDRAFT_122357"/>
<dbReference type="InterPro" id="IPR011989">
    <property type="entry name" value="ARM-like"/>
</dbReference>
<evidence type="ECO:0000256" key="2">
    <source>
        <dbReference type="ARBA" id="ARBA00022448"/>
    </source>
</evidence>
<feature type="compositionally biased region" description="Basic and acidic residues" evidence="5">
    <location>
        <begin position="15"/>
        <end position="36"/>
    </location>
</feature>